<comment type="caution">
    <text evidence="4">The sequence shown here is derived from an EMBL/GenBank/DDBJ whole genome shotgun (WGS) entry which is preliminary data.</text>
</comment>
<evidence type="ECO:0000313" key="4">
    <source>
        <dbReference type="EMBL" id="TCJ17995.1"/>
    </source>
</evidence>
<protein>
    <recommendedName>
        <fullName evidence="6">V-type ATPase subunit</fullName>
    </recommendedName>
</protein>
<evidence type="ECO:0008006" key="6">
    <source>
        <dbReference type="Google" id="ProtNLM"/>
    </source>
</evidence>
<organism evidence="4 5">
    <name type="scientific">Parasulfuritortus cantonensis</name>
    <dbReference type="NCBI Taxonomy" id="2528202"/>
    <lineage>
        <taxon>Bacteria</taxon>
        <taxon>Pseudomonadati</taxon>
        <taxon>Pseudomonadota</taxon>
        <taxon>Betaproteobacteria</taxon>
        <taxon>Nitrosomonadales</taxon>
        <taxon>Thiobacillaceae</taxon>
        <taxon>Parasulfuritortus</taxon>
    </lineage>
</organism>
<sequence>MHVYLDTRVSLFRSRLWPAAQVAGLIDAADAELPGLLEQGGLALLAGGYADDDPRSLEARIVAILLDETRILLRPLAGPARQFLVYWTERFEVSNVKSLIRAKMAGDSAAATAACLLDLGYFAHLDADALMRAEDVTELMRRLERTDYAEIVRNARQAFEESHDPFILDATLDRAYFDGLVRRARAIEATTGPGLARLMADLVDRTNLVWLLRYRFNYGLPPAQVYYLLLTPGYRLTPTLLRRLVGAEDIAGVLAGLPDELAAPLAGATAIPEIADRLERRALERAWAEFSRRGEALARALAYLILREAGLRDLRGILRGRRLGLARQDIRLAAGVA</sequence>
<dbReference type="Gene3D" id="1.10.132.50">
    <property type="entry name" value="ATP synthase (C/AC39) subunit, domain 3"/>
    <property type="match status" value="1"/>
</dbReference>
<keyword evidence="3" id="KW-0406">Ion transport</keyword>
<dbReference type="EMBL" id="SJZB01000013">
    <property type="protein sequence ID" value="TCJ17995.1"/>
    <property type="molecule type" value="Genomic_DNA"/>
</dbReference>
<proteinExistence type="inferred from homology"/>
<dbReference type="InterPro" id="IPR002843">
    <property type="entry name" value="ATPase_V0-cplx_csu/dsu"/>
</dbReference>
<dbReference type="Gene3D" id="1.20.1690.10">
    <property type="entry name" value="V-type ATP synthase subunit C domain"/>
    <property type="match status" value="2"/>
</dbReference>
<dbReference type="InterPro" id="IPR035067">
    <property type="entry name" value="V-type_ATPase_csu/dsu"/>
</dbReference>
<evidence type="ECO:0000313" key="5">
    <source>
        <dbReference type="Proteomes" id="UP000295443"/>
    </source>
</evidence>
<dbReference type="PANTHER" id="PTHR38682:SF1">
    <property type="entry name" value="V-TYPE ATP SYNTHASE SUBUNIT C"/>
    <property type="match status" value="1"/>
</dbReference>
<dbReference type="PANTHER" id="PTHR38682">
    <property type="entry name" value="V-TYPE ATP SYNTHASE SUBUNIT C"/>
    <property type="match status" value="1"/>
</dbReference>
<dbReference type="InterPro" id="IPR044911">
    <property type="entry name" value="V-type_ATPase_csu/dsu_dom_3"/>
</dbReference>
<dbReference type="RefSeq" id="WP_131444914.1">
    <property type="nucleotide sequence ID" value="NZ_SJZB01000013.1"/>
</dbReference>
<gene>
    <name evidence="4" type="ORF">EZJ19_03565</name>
</gene>
<keyword evidence="5" id="KW-1185">Reference proteome</keyword>
<evidence type="ECO:0000256" key="3">
    <source>
        <dbReference type="ARBA" id="ARBA00023065"/>
    </source>
</evidence>
<reference evidence="4 5" key="1">
    <citation type="submission" date="2019-03" db="EMBL/GenBank/DDBJ databases">
        <title>Genome sequence of Thiobacillaceae bacterium LSR1, a sulfur-oxidizing bacterium isolated from freshwater sediment.</title>
        <authorList>
            <person name="Li S."/>
        </authorList>
    </citation>
    <scope>NUCLEOTIDE SEQUENCE [LARGE SCALE GENOMIC DNA]</scope>
    <source>
        <strain evidence="4 5">LSR1</strain>
    </source>
</reference>
<name>A0A4R1BKP4_9PROT</name>
<dbReference type="OrthoDB" id="5757004at2"/>
<dbReference type="Pfam" id="PF01992">
    <property type="entry name" value="vATP-synt_AC39"/>
    <property type="match status" value="1"/>
</dbReference>
<keyword evidence="2" id="KW-0813">Transport</keyword>
<dbReference type="SUPFAM" id="SSF103486">
    <property type="entry name" value="V-type ATP synthase subunit C"/>
    <property type="match status" value="1"/>
</dbReference>
<evidence type="ECO:0000256" key="1">
    <source>
        <dbReference type="ARBA" id="ARBA00006709"/>
    </source>
</evidence>
<evidence type="ECO:0000256" key="2">
    <source>
        <dbReference type="ARBA" id="ARBA00022448"/>
    </source>
</evidence>
<dbReference type="InterPro" id="IPR036079">
    <property type="entry name" value="ATPase_csu/dsu_sf"/>
</dbReference>
<dbReference type="Proteomes" id="UP000295443">
    <property type="component" value="Unassembled WGS sequence"/>
</dbReference>
<dbReference type="InterPro" id="IPR050873">
    <property type="entry name" value="V-ATPase_V0D/AC39_subunit"/>
</dbReference>
<comment type="similarity">
    <text evidence="1">Belongs to the V-ATPase V0D/AC39 subunit family.</text>
</comment>
<accession>A0A4R1BKP4</accession>
<dbReference type="AlphaFoldDB" id="A0A4R1BKP4"/>
<dbReference type="GO" id="GO:0046961">
    <property type="term" value="F:proton-transporting ATPase activity, rotational mechanism"/>
    <property type="evidence" value="ECO:0007669"/>
    <property type="project" value="InterPro"/>
</dbReference>